<organism evidence="1 2">
    <name type="scientific">Pristionchus mayeri</name>
    <dbReference type="NCBI Taxonomy" id="1317129"/>
    <lineage>
        <taxon>Eukaryota</taxon>
        <taxon>Metazoa</taxon>
        <taxon>Ecdysozoa</taxon>
        <taxon>Nematoda</taxon>
        <taxon>Chromadorea</taxon>
        <taxon>Rhabditida</taxon>
        <taxon>Rhabditina</taxon>
        <taxon>Diplogasteromorpha</taxon>
        <taxon>Diplogasteroidea</taxon>
        <taxon>Neodiplogasteridae</taxon>
        <taxon>Pristionchus</taxon>
    </lineage>
</organism>
<dbReference type="AlphaFoldDB" id="A0AAN4Z6N5"/>
<dbReference type="Proteomes" id="UP001328107">
    <property type="component" value="Unassembled WGS sequence"/>
</dbReference>
<evidence type="ECO:0000313" key="1">
    <source>
        <dbReference type="EMBL" id="GMR33521.1"/>
    </source>
</evidence>
<sequence length="164" mass="19042">LQMKEVELFTTFMQDLRSMVDLPEALPSLVTLECPICLEDFTVDGLRMPKLLMCAWCRRASGVDKFIYKLILLFHPHPSLQEARCPSCRRPLNMETDLKCIEKVKYRQKILDALLAVEPEGVKCASCKKSALKPHHRFVCLTCRERTGEWLMSGEKEDRRKIKE</sequence>
<dbReference type="InterPro" id="IPR013083">
    <property type="entry name" value="Znf_RING/FYVE/PHD"/>
</dbReference>
<dbReference type="EMBL" id="BTRK01000001">
    <property type="protein sequence ID" value="GMR33521.1"/>
    <property type="molecule type" value="Genomic_DNA"/>
</dbReference>
<dbReference type="Gene3D" id="3.30.40.10">
    <property type="entry name" value="Zinc/RING finger domain, C3HC4 (zinc finger)"/>
    <property type="match status" value="1"/>
</dbReference>
<keyword evidence="2" id="KW-1185">Reference proteome</keyword>
<reference evidence="2" key="1">
    <citation type="submission" date="2022-10" db="EMBL/GenBank/DDBJ databases">
        <title>Genome assembly of Pristionchus species.</title>
        <authorList>
            <person name="Yoshida K."/>
            <person name="Sommer R.J."/>
        </authorList>
    </citation>
    <scope>NUCLEOTIDE SEQUENCE [LARGE SCALE GENOMIC DNA]</scope>
    <source>
        <strain evidence="2">RS5460</strain>
    </source>
</reference>
<feature type="non-terminal residue" evidence="1">
    <location>
        <position position="1"/>
    </location>
</feature>
<gene>
    <name evidence="1" type="ORF">PMAYCL1PPCAC_03716</name>
</gene>
<evidence type="ECO:0000313" key="2">
    <source>
        <dbReference type="Proteomes" id="UP001328107"/>
    </source>
</evidence>
<proteinExistence type="predicted"/>
<feature type="non-terminal residue" evidence="1">
    <location>
        <position position="164"/>
    </location>
</feature>
<accession>A0AAN4Z6N5</accession>
<comment type="caution">
    <text evidence="1">The sequence shown here is derived from an EMBL/GenBank/DDBJ whole genome shotgun (WGS) entry which is preliminary data.</text>
</comment>
<protein>
    <submittedName>
        <fullName evidence="1">Uncharacterized protein</fullName>
    </submittedName>
</protein>
<name>A0AAN4Z6N5_9BILA</name>